<dbReference type="InterPro" id="IPR008972">
    <property type="entry name" value="Cupredoxin"/>
</dbReference>
<dbReference type="Pfam" id="PF00127">
    <property type="entry name" value="Copper-bind"/>
    <property type="match status" value="1"/>
</dbReference>
<evidence type="ECO:0000313" key="5">
    <source>
        <dbReference type="Proteomes" id="UP000474159"/>
    </source>
</evidence>
<dbReference type="PANTHER" id="PTHR36507:SF1">
    <property type="entry name" value="BLL1555 PROTEIN"/>
    <property type="match status" value="1"/>
</dbReference>
<name>A0A6L3T273_9HYPH</name>
<dbReference type="OrthoDB" id="7306926at2"/>
<reference evidence="4 5" key="1">
    <citation type="submission" date="2019-09" db="EMBL/GenBank/DDBJ databases">
        <title>YIM 48816 draft genome.</title>
        <authorList>
            <person name="Jiang L."/>
        </authorList>
    </citation>
    <scope>NUCLEOTIDE SEQUENCE [LARGE SCALE GENOMIC DNA]</scope>
    <source>
        <strain evidence="4 5">YIM 48816</strain>
    </source>
</reference>
<protein>
    <submittedName>
        <fullName evidence="4">Plastocyanin</fullName>
    </submittedName>
</protein>
<evidence type="ECO:0000259" key="3">
    <source>
        <dbReference type="Pfam" id="PF00127"/>
    </source>
</evidence>
<keyword evidence="1" id="KW-0479">Metal-binding</keyword>
<dbReference type="PANTHER" id="PTHR36507">
    <property type="entry name" value="BLL1555 PROTEIN"/>
    <property type="match status" value="1"/>
</dbReference>
<dbReference type="InterPro" id="IPR052721">
    <property type="entry name" value="ET_Amicyanin"/>
</dbReference>
<proteinExistence type="predicted"/>
<sequence>MLTGLGLVTTIEASGRVISQKGRAFQPASLVVERGETITIVNDDSDLLHHLYVEADRFNFDSGDQMPGSRTAITFTESGSFQVLCGIHPKMKLAVRVN</sequence>
<keyword evidence="2" id="KW-0186">Copper</keyword>
<dbReference type="InterPro" id="IPR000923">
    <property type="entry name" value="BlueCu_1"/>
</dbReference>
<comment type="caution">
    <text evidence="4">The sequence shown here is derived from an EMBL/GenBank/DDBJ whole genome shotgun (WGS) entry which is preliminary data.</text>
</comment>
<accession>A0A6L3T273</accession>
<evidence type="ECO:0000256" key="1">
    <source>
        <dbReference type="ARBA" id="ARBA00022723"/>
    </source>
</evidence>
<evidence type="ECO:0000313" key="4">
    <source>
        <dbReference type="EMBL" id="KAB1078967.1"/>
    </source>
</evidence>
<dbReference type="Proteomes" id="UP000474159">
    <property type="component" value="Unassembled WGS sequence"/>
</dbReference>
<dbReference type="EMBL" id="VZZK01000011">
    <property type="protein sequence ID" value="KAB1078967.1"/>
    <property type="molecule type" value="Genomic_DNA"/>
</dbReference>
<dbReference type="Gene3D" id="2.60.40.420">
    <property type="entry name" value="Cupredoxins - blue copper proteins"/>
    <property type="match status" value="1"/>
</dbReference>
<dbReference type="AlphaFoldDB" id="A0A6L3T273"/>
<dbReference type="GO" id="GO:0005507">
    <property type="term" value="F:copper ion binding"/>
    <property type="evidence" value="ECO:0007669"/>
    <property type="project" value="InterPro"/>
</dbReference>
<dbReference type="SUPFAM" id="SSF49503">
    <property type="entry name" value="Cupredoxins"/>
    <property type="match status" value="1"/>
</dbReference>
<keyword evidence="5" id="KW-1185">Reference proteome</keyword>
<evidence type="ECO:0000256" key="2">
    <source>
        <dbReference type="ARBA" id="ARBA00023008"/>
    </source>
</evidence>
<gene>
    <name evidence="4" type="ORF">F6X53_12690</name>
</gene>
<feature type="domain" description="Blue (type 1) copper" evidence="3">
    <location>
        <begin position="23"/>
        <end position="97"/>
    </location>
</feature>
<organism evidence="4 5">
    <name type="scientific">Methylobacterium soli</name>
    <dbReference type="NCBI Taxonomy" id="553447"/>
    <lineage>
        <taxon>Bacteria</taxon>
        <taxon>Pseudomonadati</taxon>
        <taxon>Pseudomonadota</taxon>
        <taxon>Alphaproteobacteria</taxon>
        <taxon>Hyphomicrobiales</taxon>
        <taxon>Methylobacteriaceae</taxon>
        <taxon>Methylobacterium</taxon>
    </lineage>
</organism>
<dbReference type="GO" id="GO:0009055">
    <property type="term" value="F:electron transfer activity"/>
    <property type="evidence" value="ECO:0007669"/>
    <property type="project" value="InterPro"/>
</dbReference>